<dbReference type="RefSeq" id="WP_081155310.1">
    <property type="nucleotide sequence ID" value="NZ_LVYD01000102.1"/>
</dbReference>
<dbReference type="PANTHER" id="PTHR16026:SF0">
    <property type="entry name" value="CARTILAGE ACIDIC PROTEIN 1"/>
    <property type="match status" value="1"/>
</dbReference>
<accession>A0A1V9FIJ5</accession>
<keyword evidence="1 2" id="KW-0732">Signal</keyword>
<keyword evidence="5" id="KW-1185">Reference proteome</keyword>
<dbReference type="EMBL" id="LVYD01000102">
    <property type="protein sequence ID" value="OQP58162.1"/>
    <property type="molecule type" value="Genomic_DNA"/>
</dbReference>
<evidence type="ECO:0000256" key="2">
    <source>
        <dbReference type="SAM" id="SignalP"/>
    </source>
</evidence>
<dbReference type="PROSITE" id="PS51257">
    <property type="entry name" value="PROKAR_LIPOPROTEIN"/>
    <property type="match status" value="1"/>
</dbReference>
<feature type="domain" description="ASPIC/UnbV" evidence="3">
    <location>
        <begin position="543"/>
        <end position="609"/>
    </location>
</feature>
<evidence type="ECO:0000259" key="3">
    <source>
        <dbReference type="Pfam" id="PF07593"/>
    </source>
</evidence>
<feature type="signal peptide" evidence="2">
    <location>
        <begin position="1"/>
        <end position="26"/>
    </location>
</feature>
<evidence type="ECO:0000313" key="4">
    <source>
        <dbReference type="EMBL" id="OQP58162.1"/>
    </source>
</evidence>
<dbReference type="PANTHER" id="PTHR16026">
    <property type="entry name" value="CARTILAGE ACIDIC PROTEIN 1"/>
    <property type="match status" value="1"/>
</dbReference>
<dbReference type="STRING" id="1703345.A3860_07505"/>
<comment type="caution">
    <text evidence="4">The sequence shown here is derived from an EMBL/GenBank/DDBJ whole genome shotgun (WGS) entry which is preliminary data.</text>
</comment>
<evidence type="ECO:0000256" key="1">
    <source>
        <dbReference type="ARBA" id="ARBA00022729"/>
    </source>
</evidence>
<dbReference type="InterPro" id="IPR028994">
    <property type="entry name" value="Integrin_alpha_N"/>
</dbReference>
<organism evidence="4 5">
    <name type="scientific">Niastella vici</name>
    <dbReference type="NCBI Taxonomy" id="1703345"/>
    <lineage>
        <taxon>Bacteria</taxon>
        <taxon>Pseudomonadati</taxon>
        <taxon>Bacteroidota</taxon>
        <taxon>Chitinophagia</taxon>
        <taxon>Chitinophagales</taxon>
        <taxon>Chitinophagaceae</taxon>
        <taxon>Niastella</taxon>
    </lineage>
</organism>
<proteinExistence type="predicted"/>
<dbReference type="InterPro" id="IPR013517">
    <property type="entry name" value="FG-GAP"/>
</dbReference>
<dbReference type="AlphaFoldDB" id="A0A1V9FIJ5"/>
<dbReference type="OrthoDB" id="600363at2"/>
<feature type="chain" id="PRO_5012506388" evidence="2">
    <location>
        <begin position="27"/>
        <end position="1121"/>
    </location>
</feature>
<dbReference type="Pfam" id="PF07593">
    <property type="entry name" value="UnbV_ASPIC"/>
    <property type="match status" value="1"/>
</dbReference>
<dbReference type="SUPFAM" id="SSF69318">
    <property type="entry name" value="Integrin alpha N-terminal domain"/>
    <property type="match status" value="3"/>
</dbReference>
<protein>
    <submittedName>
        <fullName evidence="4">RNA-binding protein</fullName>
    </submittedName>
</protein>
<sequence>MIVFAQKRLLFWLGIFCIFFSCNSNDKPKQAAAPPLFTLLSADSTHVTFNNTLTEGLNTNVLMYEYFYNGGGVATGDVNGDGLADIYFTANMGDNQLYLNKGAMHFEDITATAGVGGRPGPWKTGVTMADVNGDGLLDIYICYSGKLRGEKRINQLFINSGNDAKGYPHFSEQAQQYGLADSSYTTQAYFFDMDRDSDLDLLLLNHNPKALAVLDEASTAAILQQDDPAIGIRLFRNDNNHFTDITRKAGISSSSLTYGLGAGIADINGDCWPDVYISNDYAVPDYLYINNHNGTFTDQLQKCLGHNSQFSMGNDIADINNDALPDIYTLDMLPEDNRRQKLLFAPDNYEKFDLNIRSGFYYQYMRNMLQLNIGSPSPAANPLFTEIGQLAGVSNTDWSWAPLLADYDNDGWKDLMVTNGYLRDFTNLDFIKYMNDYLQSKGRLQREQVLDLVHQMPSSQVINYLFSNNKNGTFSNVSAQWGFDKPSNSNGAAYADLDNDGDLDLVINNINQPAFIYRNENRQRTGSHYLQVKLQGLPGNTQGLGAKVICYSKGMQQLLEQMPTRGYLSTVSATLHFGLGTQTTIDSLRVIWLSGKQQVIHPVAIDQVLVVDEKAATGQYKAEAAPPALFAEIPAPVNYKAPVNAINDFKRQPLLVSPLSFSGPCLVKGDVNGDKLDDIYAGGGSGQPAQLYLQQKDGRFIPKPQPAFEGDAKCEDADAAIVDVNGDGYPDIYVASGGYHNYTPDDPLLQDRLYLNDGKGNFTKSNNALPFMKVSKSCVRVNDINSDGHPDLFVGGRVIPGRYPETPESFLLINDGKGHFTNQIAAIAPSLQKAGMVTDAVWIDMNNDSKKDLVVAGEWMPVMVCINVNNKLQDKTTDYFNTPYRGWWNKITTGDFNKDGHPDLVVGNLGLNAQCRASDKEPADLYYKDFDDNGAIDPVFCFYIQGKSYPYCTRDELLDQISMMRTRFTDYKSYADATINNVFTEEEMKGAGHLQANYLQTAYFESTASGKFLPKRLPIQAQYAPVYTITPLDYNHDGHEDLLLCGNVNHARLRPGKYDANYGILLQNDGRGGFTYIDQQRSGFYLKGDVRCVLAINDWLLFGINQQPAKAFTLSKKNTTR</sequence>
<gene>
    <name evidence="4" type="ORF">A3860_07505</name>
</gene>
<reference evidence="4 5" key="1">
    <citation type="submission" date="2016-03" db="EMBL/GenBank/DDBJ databases">
        <title>Niastella vici sp. nov., isolated from farmland soil.</title>
        <authorList>
            <person name="Chen L."/>
            <person name="Wang D."/>
            <person name="Yang S."/>
            <person name="Wang G."/>
        </authorList>
    </citation>
    <scope>NUCLEOTIDE SEQUENCE [LARGE SCALE GENOMIC DNA]</scope>
    <source>
        <strain evidence="4 5">DJ57</strain>
    </source>
</reference>
<evidence type="ECO:0000313" key="5">
    <source>
        <dbReference type="Proteomes" id="UP000192796"/>
    </source>
</evidence>
<dbReference type="InterPro" id="IPR027039">
    <property type="entry name" value="Crtac1"/>
</dbReference>
<dbReference type="InterPro" id="IPR011519">
    <property type="entry name" value="UnbV_ASPIC"/>
</dbReference>
<dbReference type="Pfam" id="PF13517">
    <property type="entry name" value="FG-GAP_3"/>
    <property type="match status" value="5"/>
</dbReference>
<dbReference type="Proteomes" id="UP000192796">
    <property type="component" value="Unassembled WGS sequence"/>
</dbReference>
<name>A0A1V9FIJ5_9BACT</name>
<dbReference type="Gene3D" id="2.130.10.130">
    <property type="entry name" value="Integrin alpha, N-terminal"/>
    <property type="match status" value="4"/>
</dbReference>